<keyword evidence="2" id="KW-1185">Reference proteome</keyword>
<dbReference type="Proteomes" id="UP000015106">
    <property type="component" value="Chromosome 4"/>
</dbReference>
<evidence type="ECO:0000313" key="2">
    <source>
        <dbReference type="Proteomes" id="UP000015106"/>
    </source>
</evidence>
<dbReference type="Gramene" id="TuG1812G0400000355.01.T01">
    <property type="protein sequence ID" value="TuG1812G0400000355.01.T01.cds458213"/>
    <property type="gene ID" value="TuG1812G0400000355.01"/>
</dbReference>
<accession>A0A8R7U4K1</accession>
<proteinExistence type="predicted"/>
<reference evidence="1" key="3">
    <citation type="submission" date="2022-06" db="UniProtKB">
        <authorList>
            <consortium name="EnsemblPlants"/>
        </authorList>
    </citation>
    <scope>IDENTIFICATION</scope>
</reference>
<reference evidence="1" key="2">
    <citation type="submission" date="2018-03" db="EMBL/GenBank/DDBJ databases">
        <title>The Triticum urartu genome reveals the dynamic nature of wheat genome evolution.</title>
        <authorList>
            <person name="Ling H."/>
            <person name="Ma B."/>
            <person name="Shi X."/>
            <person name="Liu H."/>
            <person name="Dong L."/>
            <person name="Sun H."/>
            <person name="Cao Y."/>
            <person name="Gao Q."/>
            <person name="Zheng S."/>
            <person name="Li Y."/>
            <person name="Yu Y."/>
            <person name="Du H."/>
            <person name="Qi M."/>
            <person name="Li Y."/>
            <person name="Yu H."/>
            <person name="Cui Y."/>
            <person name="Wang N."/>
            <person name="Chen C."/>
            <person name="Wu H."/>
            <person name="Zhao Y."/>
            <person name="Zhang J."/>
            <person name="Li Y."/>
            <person name="Zhou W."/>
            <person name="Zhang B."/>
            <person name="Hu W."/>
            <person name="Eijk M."/>
            <person name="Tang J."/>
            <person name="Witsenboer H."/>
            <person name="Zhao S."/>
            <person name="Li Z."/>
            <person name="Zhang A."/>
            <person name="Wang D."/>
            <person name="Liang C."/>
        </authorList>
    </citation>
    <scope>NUCLEOTIDE SEQUENCE [LARGE SCALE GENOMIC DNA]</scope>
    <source>
        <strain evidence="1">cv. G1812</strain>
    </source>
</reference>
<evidence type="ECO:0000313" key="1">
    <source>
        <dbReference type="EnsemblPlants" id="TuG1812G0400000355.01.T01.cds458213"/>
    </source>
</evidence>
<dbReference type="AlphaFoldDB" id="A0A8R7U4K1"/>
<protein>
    <submittedName>
        <fullName evidence="1">Uncharacterized protein</fullName>
    </submittedName>
</protein>
<dbReference type="EnsemblPlants" id="TuG1812G0400000355.01.T01">
    <property type="protein sequence ID" value="TuG1812G0400000355.01.T01.cds458213"/>
    <property type="gene ID" value="TuG1812G0400000355.01"/>
</dbReference>
<reference evidence="2" key="1">
    <citation type="journal article" date="2013" name="Nature">
        <title>Draft genome of the wheat A-genome progenitor Triticum urartu.</title>
        <authorList>
            <person name="Ling H.Q."/>
            <person name="Zhao S."/>
            <person name="Liu D."/>
            <person name="Wang J."/>
            <person name="Sun H."/>
            <person name="Zhang C."/>
            <person name="Fan H."/>
            <person name="Li D."/>
            <person name="Dong L."/>
            <person name="Tao Y."/>
            <person name="Gao C."/>
            <person name="Wu H."/>
            <person name="Li Y."/>
            <person name="Cui Y."/>
            <person name="Guo X."/>
            <person name="Zheng S."/>
            <person name="Wang B."/>
            <person name="Yu K."/>
            <person name="Liang Q."/>
            <person name="Yang W."/>
            <person name="Lou X."/>
            <person name="Chen J."/>
            <person name="Feng M."/>
            <person name="Jian J."/>
            <person name="Zhang X."/>
            <person name="Luo G."/>
            <person name="Jiang Y."/>
            <person name="Liu J."/>
            <person name="Wang Z."/>
            <person name="Sha Y."/>
            <person name="Zhang B."/>
            <person name="Wu H."/>
            <person name="Tang D."/>
            <person name="Shen Q."/>
            <person name="Xue P."/>
            <person name="Zou S."/>
            <person name="Wang X."/>
            <person name="Liu X."/>
            <person name="Wang F."/>
            <person name="Yang Y."/>
            <person name="An X."/>
            <person name="Dong Z."/>
            <person name="Zhang K."/>
            <person name="Zhang X."/>
            <person name="Luo M.C."/>
            <person name="Dvorak J."/>
            <person name="Tong Y."/>
            <person name="Wang J."/>
            <person name="Yang H."/>
            <person name="Li Z."/>
            <person name="Wang D."/>
            <person name="Zhang A."/>
            <person name="Wang J."/>
        </authorList>
    </citation>
    <scope>NUCLEOTIDE SEQUENCE</scope>
    <source>
        <strain evidence="2">cv. G1812</strain>
    </source>
</reference>
<name>A0A8R7U4K1_TRIUA</name>
<organism evidence="1 2">
    <name type="scientific">Triticum urartu</name>
    <name type="common">Red wild einkorn</name>
    <name type="synonym">Crithodium urartu</name>
    <dbReference type="NCBI Taxonomy" id="4572"/>
    <lineage>
        <taxon>Eukaryota</taxon>
        <taxon>Viridiplantae</taxon>
        <taxon>Streptophyta</taxon>
        <taxon>Embryophyta</taxon>
        <taxon>Tracheophyta</taxon>
        <taxon>Spermatophyta</taxon>
        <taxon>Magnoliopsida</taxon>
        <taxon>Liliopsida</taxon>
        <taxon>Poales</taxon>
        <taxon>Poaceae</taxon>
        <taxon>BOP clade</taxon>
        <taxon>Pooideae</taxon>
        <taxon>Triticodae</taxon>
        <taxon>Triticeae</taxon>
        <taxon>Triticinae</taxon>
        <taxon>Triticum</taxon>
    </lineage>
</organism>
<sequence length="181" mass="19429">MMCCKVHRLVPSRGLVLAVSGIAIGSLLAHRGQLHAAVTIATTGNVLWARCRGDRVLGLLPVAQVHVPAERLVAAEAPPAHVAQEAPGSSRRRCHRRCHHRRLLLCRHVQMLRSPATPLAMHGALCLRLHAVTATLLVLLAQTKKIAPFRGKHGGLLAPRLLPGRGGAARRCQAKPSLLVL</sequence>